<dbReference type="InterPro" id="IPR036047">
    <property type="entry name" value="F-box-like_dom_sf"/>
</dbReference>
<evidence type="ECO:0000259" key="1">
    <source>
        <dbReference type="Pfam" id="PF12937"/>
    </source>
</evidence>
<dbReference type="Gene3D" id="1.20.1280.50">
    <property type="match status" value="1"/>
</dbReference>
<accession>A0A6A4GXY9</accession>
<protein>
    <recommendedName>
        <fullName evidence="1">F-box domain-containing protein</fullName>
    </recommendedName>
</protein>
<organism evidence="2 3">
    <name type="scientific">Gymnopus androsaceus JB14</name>
    <dbReference type="NCBI Taxonomy" id="1447944"/>
    <lineage>
        <taxon>Eukaryota</taxon>
        <taxon>Fungi</taxon>
        <taxon>Dikarya</taxon>
        <taxon>Basidiomycota</taxon>
        <taxon>Agaricomycotina</taxon>
        <taxon>Agaricomycetes</taxon>
        <taxon>Agaricomycetidae</taxon>
        <taxon>Agaricales</taxon>
        <taxon>Marasmiineae</taxon>
        <taxon>Omphalotaceae</taxon>
        <taxon>Gymnopus</taxon>
    </lineage>
</organism>
<keyword evidence="3" id="KW-1185">Reference proteome</keyword>
<evidence type="ECO:0000313" key="3">
    <source>
        <dbReference type="Proteomes" id="UP000799118"/>
    </source>
</evidence>
<dbReference type="Proteomes" id="UP000799118">
    <property type="component" value="Unassembled WGS sequence"/>
</dbReference>
<dbReference type="InterPro" id="IPR001810">
    <property type="entry name" value="F-box_dom"/>
</dbReference>
<dbReference type="EMBL" id="ML769662">
    <property type="protein sequence ID" value="KAE9390313.1"/>
    <property type="molecule type" value="Genomic_DNA"/>
</dbReference>
<feature type="non-terminal residue" evidence="2">
    <location>
        <position position="83"/>
    </location>
</feature>
<name>A0A6A4GXY9_9AGAR</name>
<dbReference type="Pfam" id="PF12937">
    <property type="entry name" value="F-box-like"/>
    <property type="match status" value="1"/>
</dbReference>
<reference evidence="2" key="1">
    <citation type="journal article" date="2019" name="Environ. Microbiol.">
        <title>Fungal ecological strategies reflected in gene transcription - a case study of two litter decomposers.</title>
        <authorList>
            <person name="Barbi F."/>
            <person name="Kohler A."/>
            <person name="Barry K."/>
            <person name="Baskaran P."/>
            <person name="Daum C."/>
            <person name="Fauchery L."/>
            <person name="Ihrmark K."/>
            <person name="Kuo A."/>
            <person name="LaButti K."/>
            <person name="Lipzen A."/>
            <person name="Morin E."/>
            <person name="Grigoriev I.V."/>
            <person name="Henrissat B."/>
            <person name="Lindahl B."/>
            <person name="Martin F."/>
        </authorList>
    </citation>
    <scope>NUCLEOTIDE SEQUENCE</scope>
    <source>
        <strain evidence="2">JB14</strain>
    </source>
</reference>
<dbReference type="AlphaFoldDB" id="A0A6A4GXY9"/>
<dbReference type="OrthoDB" id="3266451at2759"/>
<feature type="domain" description="F-box" evidence="1">
    <location>
        <begin position="31"/>
        <end position="83"/>
    </location>
</feature>
<proteinExistence type="predicted"/>
<dbReference type="SUPFAM" id="SSF81383">
    <property type="entry name" value="F-box domain"/>
    <property type="match status" value="1"/>
</dbReference>
<sequence>MDYDAEMHRMHLRRELLKSYAEKLTTLLSPIRRLPNEILSRIFMFYCKENDLTSRYPGGAAALTISAVCTRWRELAISQPVLW</sequence>
<gene>
    <name evidence="2" type="ORF">BT96DRAFT_833590</name>
</gene>
<evidence type="ECO:0000313" key="2">
    <source>
        <dbReference type="EMBL" id="KAE9390313.1"/>
    </source>
</evidence>